<evidence type="ECO:0000313" key="2">
    <source>
        <dbReference type="EMBL" id="OXA47786.1"/>
    </source>
</evidence>
<proteinExistence type="predicted"/>
<dbReference type="EMBL" id="LNIX01000012">
    <property type="protein sequence ID" value="OXA47786.1"/>
    <property type="molecule type" value="Genomic_DNA"/>
</dbReference>
<gene>
    <name evidence="2" type="ORF">Fcan01_16966</name>
</gene>
<organism evidence="2 3">
    <name type="scientific">Folsomia candida</name>
    <name type="common">Springtail</name>
    <dbReference type="NCBI Taxonomy" id="158441"/>
    <lineage>
        <taxon>Eukaryota</taxon>
        <taxon>Metazoa</taxon>
        <taxon>Ecdysozoa</taxon>
        <taxon>Arthropoda</taxon>
        <taxon>Hexapoda</taxon>
        <taxon>Collembola</taxon>
        <taxon>Entomobryomorpha</taxon>
        <taxon>Isotomoidea</taxon>
        <taxon>Isotomidae</taxon>
        <taxon>Proisotominae</taxon>
        <taxon>Folsomia</taxon>
    </lineage>
</organism>
<feature type="compositionally biased region" description="Basic residues" evidence="1">
    <location>
        <begin position="178"/>
        <end position="196"/>
    </location>
</feature>
<feature type="region of interest" description="Disordered" evidence="1">
    <location>
        <begin position="256"/>
        <end position="280"/>
    </location>
</feature>
<feature type="region of interest" description="Disordered" evidence="1">
    <location>
        <begin position="116"/>
        <end position="240"/>
    </location>
</feature>
<feature type="compositionally biased region" description="Basic and acidic residues" evidence="1">
    <location>
        <begin position="197"/>
        <end position="206"/>
    </location>
</feature>
<protein>
    <recommendedName>
        <fullName evidence="4">BZIP domain-containing protein</fullName>
    </recommendedName>
</protein>
<sequence length="280" mass="30388">MDDFEDINDLLFDWQNCEVPALGDDNVEARPPSDDAVPELAVLLPVRAASDEGEIDEGQPFFALEENDDELGLDLEGSGSPWDDLLANAAARDVGEVHGGQSFPVGVENGDEVHDSAGWALGGPPYFVGAEGQGDGETSGIAQNTGQEKPDNELPGEDMTPASPLHSPAQPPTVEKRKPGRPRLHKEKPIPSKKPKKYELDPDPNDKSIQNSINAKKNREMTKAKMEQLTSENARQADQIKKMGAQLNIYRDRFGDIFPENGENPGGFGPENRDGSHDTI</sequence>
<name>A0A226DU96_FOLCA</name>
<dbReference type="AlphaFoldDB" id="A0A226DU96"/>
<reference evidence="2 3" key="1">
    <citation type="submission" date="2015-12" db="EMBL/GenBank/DDBJ databases">
        <title>The genome of Folsomia candida.</title>
        <authorList>
            <person name="Faddeeva A."/>
            <person name="Derks M.F."/>
            <person name="Anvar Y."/>
            <person name="Smit S."/>
            <person name="Van Straalen N."/>
            <person name="Roelofs D."/>
        </authorList>
    </citation>
    <scope>NUCLEOTIDE SEQUENCE [LARGE SCALE GENOMIC DNA]</scope>
    <source>
        <strain evidence="2 3">VU population</strain>
        <tissue evidence="2">Whole body</tissue>
    </source>
</reference>
<evidence type="ECO:0000256" key="1">
    <source>
        <dbReference type="SAM" id="MobiDB-lite"/>
    </source>
</evidence>
<feature type="compositionally biased region" description="Basic and acidic residues" evidence="1">
    <location>
        <begin position="271"/>
        <end position="280"/>
    </location>
</feature>
<keyword evidence="3" id="KW-1185">Reference proteome</keyword>
<feature type="compositionally biased region" description="Basic and acidic residues" evidence="1">
    <location>
        <begin position="217"/>
        <end position="226"/>
    </location>
</feature>
<comment type="caution">
    <text evidence="2">The sequence shown here is derived from an EMBL/GenBank/DDBJ whole genome shotgun (WGS) entry which is preliminary data.</text>
</comment>
<evidence type="ECO:0000313" key="3">
    <source>
        <dbReference type="Proteomes" id="UP000198287"/>
    </source>
</evidence>
<evidence type="ECO:0008006" key="4">
    <source>
        <dbReference type="Google" id="ProtNLM"/>
    </source>
</evidence>
<accession>A0A226DU96</accession>
<dbReference type="Proteomes" id="UP000198287">
    <property type="component" value="Unassembled WGS sequence"/>
</dbReference>
<dbReference type="CDD" id="cd14686">
    <property type="entry name" value="bZIP"/>
    <property type="match status" value="1"/>
</dbReference>